<dbReference type="EMBL" id="CM029039">
    <property type="protein sequence ID" value="KAG2640580.1"/>
    <property type="molecule type" value="Genomic_DNA"/>
</dbReference>
<evidence type="ECO:0000313" key="10">
    <source>
        <dbReference type="EMBL" id="KAG2640581.1"/>
    </source>
</evidence>
<dbReference type="PRINTS" id="PR00348">
    <property type="entry name" value="UBIQUITIN"/>
</dbReference>
<organism evidence="10 11">
    <name type="scientific">Panicum virgatum</name>
    <name type="common">Blackwell switchgrass</name>
    <dbReference type="NCBI Taxonomy" id="38727"/>
    <lineage>
        <taxon>Eukaryota</taxon>
        <taxon>Viridiplantae</taxon>
        <taxon>Streptophyta</taxon>
        <taxon>Embryophyta</taxon>
        <taxon>Tracheophyta</taxon>
        <taxon>Spermatophyta</taxon>
        <taxon>Magnoliopsida</taxon>
        <taxon>Liliopsida</taxon>
        <taxon>Poales</taxon>
        <taxon>Poaceae</taxon>
        <taxon>PACMAD clade</taxon>
        <taxon>Panicoideae</taxon>
        <taxon>Panicodae</taxon>
        <taxon>Paniceae</taxon>
        <taxon>Panicinae</taxon>
        <taxon>Panicum</taxon>
        <taxon>Panicum sect. Hiantes</taxon>
    </lineage>
</organism>
<evidence type="ECO:0000256" key="5">
    <source>
        <dbReference type="ARBA" id="ARBA00022499"/>
    </source>
</evidence>
<comment type="similarity">
    <text evidence="3">Belongs to the ubiquitin family.</text>
</comment>
<evidence type="ECO:0000256" key="2">
    <source>
        <dbReference type="ARBA" id="ARBA00004496"/>
    </source>
</evidence>
<keyword evidence="4" id="KW-0963">Cytoplasm</keyword>
<dbReference type="Gene3D" id="3.10.20.90">
    <property type="entry name" value="Phosphatidylinositol 3-kinase Catalytic Subunit, Chain A, domain 1"/>
    <property type="match status" value="5"/>
</dbReference>
<dbReference type="InterPro" id="IPR019954">
    <property type="entry name" value="Ubiquitin_CS"/>
</dbReference>
<dbReference type="AlphaFoldDB" id="A0A8T0VUK8"/>
<evidence type="ECO:0000256" key="4">
    <source>
        <dbReference type="ARBA" id="ARBA00022490"/>
    </source>
</evidence>
<evidence type="ECO:0000313" key="11">
    <source>
        <dbReference type="Proteomes" id="UP000823388"/>
    </source>
</evidence>
<feature type="domain" description="Ubiquitin-like" evidence="9">
    <location>
        <begin position="144"/>
        <end position="212"/>
    </location>
</feature>
<comment type="caution">
    <text evidence="10">The sequence shown here is derived from an EMBL/GenBank/DDBJ whole genome shotgun (WGS) entry which is preliminary data.</text>
</comment>
<dbReference type="FunFam" id="3.10.20.90:FF:000469">
    <property type="entry name" value="Polyubiquitin-C"/>
    <property type="match status" value="1"/>
</dbReference>
<dbReference type="PROSITE" id="PS00299">
    <property type="entry name" value="UBIQUITIN_1"/>
    <property type="match status" value="1"/>
</dbReference>
<sequence>MQIFVKTLTGKTITIEVESFDRIDCIKEKVQESEGIPPYQQRLIFDGKQLEDKHLVLRLGGSNCFICGYKYIYVNMLAGNGITLDVEPSDLIDNVREKIRGYQRLVFAGKHLEDGRTLADYKIQNESTLDLGLCLVKIDGITVAHLTTNLDTGKAIAMQVEPSDTIVSIKAKIQDQQRIILGGKQLNSGSKLADYNIHKDSTLHLDLCPPDGMQVFVKALSPAMIRDQQRLFFDGKQLEDGRTLAGYRVRKESTLHLDFGMWICVKTFAGQTTKLEVEPSDTIQYVQERIQGQPILVFDGKELQDDQTLADYDIQKGSTLDLFLCLPDGSANL</sequence>
<protein>
    <recommendedName>
        <fullName evidence="9">Ubiquitin-like domain-containing protein</fullName>
    </recommendedName>
</protein>
<dbReference type="InterPro" id="IPR029071">
    <property type="entry name" value="Ubiquitin-like_domsf"/>
</dbReference>
<keyword evidence="8" id="KW-0539">Nucleus</keyword>
<dbReference type="EMBL" id="CM029039">
    <property type="protein sequence ID" value="KAG2640581.1"/>
    <property type="molecule type" value="Genomic_DNA"/>
</dbReference>
<dbReference type="CDD" id="cd17039">
    <property type="entry name" value="Ubl_ubiquitin_like"/>
    <property type="match status" value="1"/>
</dbReference>
<dbReference type="InterPro" id="IPR019956">
    <property type="entry name" value="Ubiquitin_dom"/>
</dbReference>
<evidence type="ECO:0000256" key="8">
    <source>
        <dbReference type="ARBA" id="ARBA00023242"/>
    </source>
</evidence>
<reference evidence="10" key="1">
    <citation type="submission" date="2020-05" db="EMBL/GenBank/DDBJ databases">
        <title>WGS assembly of Panicum virgatum.</title>
        <authorList>
            <person name="Lovell J.T."/>
            <person name="Jenkins J."/>
            <person name="Shu S."/>
            <person name="Juenger T.E."/>
            <person name="Schmutz J."/>
        </authorList>
    </citation>
    <scope>NUCLEOTIDE SEQUENCE</scope>
    <source>
        <strain evidence="10">AP13</strain>
    </source>
</reference>
<dbReference type="SMART" id="SM00213">
    <property type="entry name" value="UBQ"/>
    <property type="match status" value="5"/>
</dbReference>
<dbReference type="GO" id="GO:0003729">
    <property type="term" value="F:mRNA binding"/>
    <property type="evidence" value="ECO:0007669"/>
    <property type="project" value="UniProtKB-ARBA"/>
</dbReference>
<dbReference type="InterPro" id="IPR000626">
    <property type="entry name" value="Ubiquitin-like_dom"/>
</dbReference>
<feature type="domain" description="Ubiquitin-like" evidence="9">
    <location>
        <begin position="227"/>
        <end position="257"/>
    </location>
</feature>
<evidence type="ECO:0000256" key="7">
    <source>
        <dbReference type="ARBA" id="ARBA00022843"/>
    </source>
</evidence>
<name>A0A8T0VUK8_PANVG</name>
<dbReference type="SUPFAM" id="SSF54236">
    <property type="entry name" value="Ubiquitin-like"/>
    <property type="match status" value="5"/>
</dbReference>
<dbReference type="GO" id="GO:0005634">
    <property type="term" value="C:nucleus"/>
    <property type="evidence" value="ECO:0007669"/>
    <property type="project" value="UniProtKB-SubCell"/>
</dbReference>
<feature type="domain" description="Ubiquitin-like" evidence="9">
    <location>
        <begin position="261"/>
        <end position="329"/>
    </location>
</feature>
<keyword evidence="6" id="KW-0677">Repeat</keyword>
<gene>
    <name evidence="10" type="ORF">PVAP13_2KG100032</name>
</gene>
<dbReference type="PANTHER" id="PTHR10666">
    <property type="entry name" value="UBIQUITIN"/>
    <property type="match status" value="1"/>
</dbReference>
<keyword evidence="11" id="KW-1185">Reference proteome</keyword>
<dbReference type="GO" id="GO:0005737">
    <property type="term" value="C:cytoplasm"/>
    <property type="evidence" value="ECO:0007669"/>
    <property type="project" value="UniProtKB-SubCell"/>
</dbReference>
<comment type="subcellular location">
    <subcellularLocation>
        <location evidence="2">Cytoplasm</location>
    </subcellularLocation>
    <subcellularLocation>
        <location evidence="1">Nucleus</location>
    </subcellularLocation>
</comment>
<evidence type="ECO:0000256" key="3">
    <source>
        <dbReference type="ARBA" id="ARBA00008430"/>
    </source>
</evidence>
<accession>A0A8T0VUK8</accession>
<keyword evidence="7" id="KW-0832">Ubl conjugation</keyword>
<dbReference type="Proteomes" id="UP000823388">
    <property type="component" value="Chromosome 2K"/>
</dbReference>
<dbReference type="PROSITE" id="PS50053">
    <property type="entry name" value="UBIQUITIN_2"/>
    <property type="match status" value="5"/>
</dbReference>
<dbReference type="Pfam" id="PF00240">
    <property type="entry name" value="ubiquitin"/>
    <property type="match status" value="5"/>
</dbReference>
<dbReference type="InterPro" id="IPR050158">
    <property type="entry name" value="Ubiquitin_ubiquitin-like"/>
</dbReference>
<evidence type="ECO:0000256" key="6">
    <source>
        <dbReference type="ARBA" id="ARBA00022737"/>
    </source>
</evidence>
<evidence type="ECO:0000259" key="9">
    <source>
        <dbReference type="PROSITE" id="PS50053"/>
    </source>
</evidence>
<keyword evidence="5" id="KW-1017">Isopeptide bond</keyword>
<proteinExistence type="inferred from homology"/>
<feature type="domain" description="Ubiquitin-like" evidence="9">
    <location>
        <begin position="1"/>
        <end position="60"/>
    </location>
</feature>
<feature type="domain" description="Ubiquitin-like" evidence="9">
    <location>
        <begin position="70"/>
        <end position="131"/>
    </location>
</feature>
<evidence type="ECO:0000256" key="1">
    <source>
        <dbReference type="ARBA" id="ARBA00004123"/>
    </source>
</evidence>